<evidence type="ECO:0000313" key="2">
    <source>
        <dbReference type="EMBL" id="KKA20121.1"/>
    </source>
</evidence>
<dbReference type="EMBL" id="LASV01000286">
    <property type="protein sequence ID" value="KKA20121.1"/>
    <property type="molecule type" value="Genomic_DNA"/>
</dbReference>
<keyword evidence="3" id="KW-1185">Reference proteome</keyword>
<dbReference type="RefSeq" id="XP_013326733.1">
    <property type="nucleotide sequence ID" value="XM_013471279.1"/>
</dbReference>
<name>A0A0F4YQL9_RASE3</name>
<dbReference type="GeneID" id="25318188"/>
<protein>
    <submittedName>
        <fullName evidence="2">Uncharacterized protein</fullName>
    </submittedName>
</protein>
<feature type="non-terminal residue" evidence="2">
    <location>
        <position position="1"/>
    </location>
</feature>
<accession>A0A0F4YQL9</accession>
<organism evidence="2 3">
    <name type="scientific">Rasamsonia emersonii (strain ATCC 16479 / CBS 393.64 / IMI 116815)</name>
    <dbReference type="NCBI Taxonomy" id="1408163"/>
    <lineage>
        <taxon>Eukaryota</taxon>
        <taxon>Fungi</taxon>
        <taxon>Dikarya</taxon>
        <taxon>Ascomycota</taxon>
        <taxon>Pezizomycotina</taxon>
        <taxon>Eurotiomycetes</taxon>
        <taxon>Eurotiomycetidae</taxon>
        <taxon>Eurotiales</taxon>
        <taxon>Trichocomaceae</taxon>
        <taxon>Rasamsonia</taxon>
    </lineage>
</organism>
<reference evidence="2 3" key="1">
    <citation type="submission" date="2015-04" db="EMBL/GenBank/DDBJ databases">
        <authorList>
            <person name="Heijne W.H."/>
            <person name="Fedorova N.D."/>
            <person name="Nierman W.C."/>
            <person name="Vollebregt A.W."/>
            <person name="Zhao Z."/>
            <person name="Wu L."/>
            <person name="Kumar M."/>
            <person name="Stam H."/>
            <person name="van den Berg M.A."/>
            <person name="Pel H.J."/>
        </authorList>
    </citation>
    <scope>NUCLEOTIDE SEQUENCE [LARGE SCALE GENOMIC DNA]</scope>
    <source>
        <strain evidence="2 3">CBS 393.64</strain>
    </source>
</reference>
<feature type="compositionally biased region" description="Low complexity" evidence="1">
    <location>
        <begin position="46"/>
        <end position="63"/>
    </location>
</feature>
<gene>
    <name evidence="2" type="ORF">T310_5850</name>
</gene>
<dbReference type="AlphaFoldDB" id="A0A0F4YQL9"/>
<dbReference type="Proteomes" id="UP000053958">
    <property type="component" value="Unassembled WGS sequence"/>
</dbReference>
<evidence type="ECO:0000313" key="3">
    <source>
        <dbReference type="Proteomes" id="UP000053958"/>
    </source>
</evidence>
<evidence type="ECO:0000256" key="1">
    <source>
        <dbReference type="SAM" id="MobiDB-lite"/>
    </source>
</evidence>
<comment type="caution">
    <text evidence="2">The sequence shown here is derived from an EMBL/GenBank/DDBJ whole genome shotgun (WGS) entry which is preliminary data.</text>
</comment>
<sequence length="136" mass="14768">TIGNFPFCSKNACRMAILARPGRAFIACYFKWRLFRARGTAGHSAVRLGGPPRGAGRAKQAPAGRRRGVAGTQGQAMPRHAAPQCHRRAGAEMRPSLWLRRRSQPACSRVLASTILERSPGAAVCVLELLPLPRSR</sequence>
<proteinExistence type="predicted"/>
<feature type="region of interest" description="Disordered" evidence="1">
    <location>
        <begin position="46"/>
        <end position="89"/>
    </location>
</feature>